<name>A0AAD2FER3_9STRA</name>
<keyword evidence="4" id="KW-1185">Reference proteome</keyword>
<dbReference type="AlphaFoldDB" id="A0AAD2FER3"/>
<feature type="region of interest" description="Disordered" evidence="1">
    <location>
        <begin position="91"/>
        <end position="129"/>
    </location>
</feature>
<accession>A0AAD2FER3</accession>
<evidence type="ECO:0000313" key="4">
    <source>
        <dbReference type="Proteomes" id="UP001295423"/>
    </source>
</evidence>
<gene>
    <name evidence="2" type="ORF">CYCCA115_LOCUS4681</name>
    <name evidence="3" type="ORF">CYCCA115_LOCUS6464</name>
</gene>
<organism evidence="2 4">
    <name type="scientific">Cylindrotheca closterium</name>
    <dbReference type="NCBI Taxonomy" id="2856"/>
    <lineage>
        <taxon>Eukaryota</taxon>
        <taxon>Sar</taxon>
        <taxon>Stramenopiles</taxon>
        <taxon>Ochrophyta</taxon>
        <taxon>Bacillariophyta</taxon>
        <taxon>Bacillariophyceae</taxon>
        <taxon>Bacillariophycidae</taxon>
        <taxon>Bacillariales</taxon>
        <taxon>Bacillariaceae</taxon>
        <taxon>Cylindrotheca</taxon>
    </lineage>
</organism>
<dbReference type="EMBL" id="CAKOGP040000455">
    <property type="protein sequence ID" value="CAJ1935346.1"/>
    <property type="molecule type" value="Genomic_DNA"/>
</dbReference>
<protein>
    <submittedName>
        <fullName evidence="2">Uncharacterized protein</fullName>
    </submittedName>
</protein>
<evidence type="ECO:0000256" key="1">
    <source>
        <dbReference type="SAM" id="MobiDB-lite"/>
    </source>
</evidence>
<feature type="compositionally biased region" description="Polar residues" evidence="1">
    <location>
        <begin position="111"/>
        <end position="129"/>
    </location>
</feature>
<sequence length="129" mass="14902">MSHIRGWDDTTFHNRASLTVGRLARLKRREMKKQADINKQAELLRQQEREQLQIEFKKFHELAILETLEQIPKPAPKKSLMSKFVSALTPSWMSTSSKPSSKEDEYGDIMSTGTMDTQASDQSWFVTLD</sequence>
<dbReference type="Proteomes" id="UP001295423">
    <property type="component" value="Unassembled WGS sequence"/>
</dbReference>
<dbReference type="EMBL" id="CAKOGP040000779">
    <property type="protein sequence ID" value="CAJ1939173.1"/>
    <property type="molecule type" value="Genomic_DNA"/>
</dbReference>
<reference evidence="2" key="1">
    <citation type="submission" date="2023-08" db="EMBL/GenBank/DDBJ databases">
        <authorList>
            <person name="Audoor S."/>
            <person name="Bilcke G."/>
        </authorList>
    </citation>
    <scope>NUCLEOTIDE SEQUENCE</scope>
</reference>
<comment type="caution">
    <text evidence="2">The sequence shown here is derived from an EMBL/GenBank/DDBJ whole genome shotgun (WGS) entry which is preliminary data.</text>
</comment>
<proteinExistence type="predicted"/>
<evidence type="ECO:0000313" key="3">
    <source>
        <dbReference type="EMBL" id="CAJ1939173.1"/>
    </source>
</evidence>
<evidence type="ECO:0000313" key="2">
    <source>
        <dbReference type="EMBL" id="CAJ1935346.1"/>
    </source>
</evidence>